<comment type="caution">
    <text evidence="2">The sequence shown here is derived from an EMBL/GenBank/DDBJ whole genome shotgun (WGS) entry which is preliminary data.</text>
</comment>
<protein>
    <submittedName>
        <fullName evidence="2">Uncharacterized protein</fullName>
    </submittedName>
</protein>
<gene>
    <name evidence="2" type="ORF">CCR82_17160</name>
</gene>
<keyword evidence="1" id="KW-1133">Transmembrane helix</keyword>
<feature type="transmembrane region" description="Helical" evidence="1">
    <location>
        <begin position="46"/>
        <end position="64"/>
    </location>
</feature>
<reference evidence="2" key="1">
    <citation type="submission" date="2017-05" db="EMBL/GenBank/DDBJ databases">
        <authorList>
            <person name="Imhoff J.F."/>
            <person name="Rahn T."/>
            <person name="Kuenzel S."/>
            <person name="Neulinger S.C."/>
        </authorList>
    </citation>
    <scope>NUCLEOTIDE SEQUENCE</scope>
    <source>
        <strain evidence="2">DSM 4395</strain>
    </source>
</reference>
<keyword evidence="3" id="KW-1185">Reference proteome</keyword>
<dbReference type="AlphaFoldDB" id="A0AAJ0UIP1"/>
<accession>A0AAJ0UIP1</accession>
<reference evidence="2" key="2">
    <citation type="journal article" date="2020" name="Microorganisms">
        <title>Osmotic Adaptation and Compatible Solute Biosynthesis of Phototrophic Bacteria as Revealed from Genome Analyses.</title>
        <authorList>
            <person name="Imhoff J.F."/>
            <person name="Rahn T."/>
            <person name="Kunzel S."/>
            <person name="Keller A."/>
            <person name="Neulinger S.C."/>
        </authorList>
    </citation>
    <scope>NUCLEOTIDE SEQUENCE</scope>
    <source>
        <strain evidence="2">DSM 4395</strain>
    </source>
</reference>
<keyword evidence="1" id="KW-0812">Transmembrane</keyword>
<dbReference type="Proteomes" id="UP001296967">
    <property type="component" value="Unassembled WGS sequence"/>
</dbReference>
<feature type="transmembrane region" description="Helical" evidence="1">
    <location>
        <begin position="136"/>
        <end position="156"/>
    </location>
</feature>
<name>A0AAJ0UIP1_HALSE</name>
<feature type="transmembrane region" description="Helical" evidence="1">
    <location>
        <begin position="76"/>
        <end position="93"/>
    </location>
</feature>
<feature type="transmembrane region" description="Helical" evidence="1">
    <location>
        <begin position="12"/>
        <end position="31"/>
    </location>
</feature>
<proteinExistence type="predicted"/>
<evidence type="ECO:0000313" key="3">
    <source>
        <dbReference type="Proteomes" id="UP001296967"/>
    </source>
</evidence>
<dbReference type="EMBL" id="NHSF01000081">
    <property type="protein sequence ID" value="MBK5932214.1"/>
    <property type="molecule type" value="Genomic_DNA"/>
</dbReference>
<dbReference type="RefSeq" id="WP_201247057.1">
    <property type="nucleotide sequence ID" value="NZ_NHSF01000081.1"/>
</dbReference>
<evidence type="ECO:0000313" key="2">
    <source>
        <dbReference type="EMBL" id="MBK5932214.1"/>
    </source>
</evidence>
<keyword evidence="1" id="KW-0472">Membrane</keyword>
<organism evidence="2 3">
    <name type="scientific">Halochromatium salexigens</name>
    <name type="common">Chromatium salexigens</name>
    <dbReference type="NCBI Taxonomy" id="49447"/>
    <lineage>
        <taxon>Bacteria</taxon>
        <taxon>Pseudomonadati</taxon>
        <taxon>Pseudomonadota</taxon>
        <taxon>Gammaproteobacteria</taxon>
        <taxon>Chromatiales</taxon>
        <taxon>Chromatiaceae</taxon>
        <taxon>Halochromatium</taxon>
    </lineage>
</organism>
<evidence type="ECO:0000256" key="1">
    <source>
        <dbReference type="SAM" id="Phobius"/>
    </source>
</evidence>
<sequence>MFDRSSMRPGEWLVYVSVVFLFATALGLELVAPERLETVYLAEDGVLEWLIVIIFAFLAGLCFWRALQLRRMRSGAFVGVSVLLGLAFIFGIGEELSWGQRIFGIETPGPLKRYNKQQELNIHNLKVGRINFNQLIFGWLLFLGLALYLLVLPWLADRYAQVRAWVDHLGLPLATRLQALAFVPVLILPQQLLASKESDELAEVCGALLLVAVFCYARNRSIYSPMPGAGIGSRSTASRAVAQTAPLDQPYRGWPPR</sequence>